<feature type="region of interest" description="Disordered" evidence="2">
    <location>
        <begin position="13"/>
        <end position="41"/>
    </location>
</feature>
<keyword evidence="3" id="KW-0472">Membrane</keyword>
<keyword evidence="6" id="KW-1185">Reference proteome</keyword>
<keyword evidence="1" id="KW-0808">Transferase</keyword>
<evidence type="ECO:0000313" key="6">
    <source>
        <dbReference type="Proteomes" id="UP001445335"/>
    </source>
</evidence>
<dbReference type="Pfam" id="PF00534">
    <property type="entry name" value="Glycos_transf_1"/>
    <property type="match status" value="1"/>
</dbReference>
<accession>A0AAW1RB42</accession>
<feature type="domain" description="Glycosyl transferase family 1" evidence="4">
    <location>
        <begin position="532"/>
        <end position="681"/>
    </location>
</feature>
<evidence type="ECO:0000256" key="2">
    <source>
        <dbReference type="SAM" id="MobiDB-lite"/>
    </source>
</evidence>
<evidence type="ECO:0000259" key="4">
    <source>
        <dbReference type="Pfam" id="PF00534"/>
    </source>
</evidence>
<proteinExistence type="predicted"/>
<dbReference type="GO" id="GO:0016757">
    <property type="term" value="F:glycosyltransferase activity"/>
    <property type="evidence" value="ECO:0007669"/>
    <property type="project" value="UniProtKB-KW"/>
</dbReference>
<keyword evidence="1" id="KW-0328">Glycosyltransferase</keyword>
<dbReference type="EMBL" id="JALJOU010000049">
    <property type="protein sequence ID" value="KAK9830914.1"/>
    <property type="molecule type" value="Genomic_DNA"/>
</dbReference>
<feature type="compositionally biased region" description="Low complexity" evidence="2">
    <location>
        <begin position="25"/>
        <end position="41"/>
    </location>
</feature>
<evidence type="ECO:0000256" key="1">
    <source>
        <dbReference type="ARBA" id="ARBA00022676"/>
    </source>
</evidence>
<comment type="caution">
    <text evidence="5">The sequence shown here is derived from an EMBL/GenBank/DDBJ whole genome shotgun (WGS) entry which is preliminary data.</text>
</comment>
<protein>
    <recommendedName>
        <fullName evidence="4">Glycosyl transferase family 1 domain-containing protein</fullName>
    </recommendedName>
</protein>
<feature type="transmembrane region" description="Helical" evidence="3">
    <location>
        <begin position="97"/>
        <end position="121"/>
    </location>
</feature>
<organism evidence="5 6">
    <name type="scientific">Elliptochloris bilobata</name>
    <dbReference type="NCBI Taxonomy" id="381761"/>
    <lineage>
        <taxon>Eukaryota</taxon>
        <taxon>Viridiplantae</taxon>
        <taxon>Chlorophyta</taxon>
        <taxon>core chlorophytes</taxon>
        <taxon>Trebouxiophyceae</taxon>
        <taxon>Trebouxiophyceae incertae sedis</taxon>
        <taxon>Elliptochloris clade</taxon>
        <taxon>Elliptochloris</taxon>
    </lineage>
</organism>
<sequence length="1141" mass="124000">MATYARYIDDSPEIAAEFGPPPPASAFGGEAAAARPPRHAGGLPANPIANPAFVSSASLPHSTPAGAPKPDLASAASAPLPVEHGAPRPQAALIARVLYWAPLLAACIAALLIGFVGGIVFSAPNAAGPELGRRLGPASPLSASLSAAPAPAPASSRHYNPAAWAALSSGASNPSPGKSKLVPGAAAAGAAADAESMALLGQDSFSGMGAAHGAAADAMHVTEDGPAANAEQMFARALQNGHLGALGAAGPSAAPGDHFATGAAALSVPDASRLEELMRRLNAGSNGTAVALPQREHLAIKDDQGKLLPLAPKLKVCLMTADFWGLPTAGGTATAYGLLAGALEDDPNLEVTLLGVSKMLDKCAKGRKMQGALHPRVTYACLEERHFEPFVVTTQPYEQLSHATLAWLKENQHECQVLQVHEWGGVFADIVTYSHYRQFAPGLRISINPHGGHYWSTQGQLPRPTDIMSLRIDNGERATVELSDIVLSPTRYIASWLRQRGWKLPENRLPVPNMIADLDQAPTERAIKPVWRVAFFGRLEERKGIKLFVDAVERLPASVLNKPDFEAYFVGAESKIDQMLSSTWLKKNTKHWTWKTFIMANTPRDKALATISQDGILLVLASMIDNMPYVLAEASVMRIPLLIYDVGGVTEMIDPKLHSDIICGTPKGDELAPRMRDALLRGELGISALSPRVTTGKEQWQDWHHDFAVNQMAGAIEDDIATLELASAMDHEYETVNLDPSWTALHLFEEVCDAAQCSDTGCEHSDAAATVLLLPAAYSVINQSRIPELVQLLSIGELRGDSIGALTFGAEIPEYKNNGIKRTAFPTAPTWQIYEGEVEPWLMSDFCTEDVPVLMRRRHFCSSFAADARDFRTYNSWVLSLMLAQNRMNLHTFPEAPFRLNNWTAHGYQCVLDKTPDRMLDIQTAANLMTDDLLMRTAQLTPEYRPLVDFHTEYGSTQGYRGWRYGYVDASTRMDNTSVFYEFVWNPSPDNNQLADGKWTPGVDIEYPQIYRYILHPCVSWPGSPNMCGGLHTAAGNLRFDSFLTAENVVLMLIYEVFPKCGDGVDFSVILSPVGGGPVQYLHEADYELSDKPTRQRLHFYLDKLETGDVIDFTVYPRGQHDCDGALLLEAQIWEQDAYKG</sequence>
<keyword evidence="3" id="KW-1133">Transmembrane helix</keyword>
<reference evidence="5 6" key="1">
    <citation type="journal article" date="2024" name="Nat. Commun.">
        <title>Phylogenomics reveals the evolutionary origins of lichenization in chlorophyte algae.</title>
        <authorList>
            <person name="Puginier C."/>
            <person name="Libourel C."/>
            <person name="Otte J."/>
            <person name="Skaloud P."/>
            <person name="Haon M."/>
            <person name="Grisel S."/>
            <person name="Petersen M."/>
            <person name="Berrin J.G."/>
            <person name="Delaux P.M."/>
            <person name="Dal Grande F."/>
            <person name="Keller J."/>
        </authorList>
    </citation>
    <scope>NUCLEOTIDE SEQUENCE [LARGE SCALE GENOMIC DNA]</scope>
    <source>
        <strain evidence="5 6">SAG 245.80</strain>
    </source>
</reference>
<dbReference type="SUPFAM" id="SSF53756">
    <property type="entry name" value="UDP-Glycosyltransferase/glycogen phosphorylase"/>
    <property type="match status" value="1"/>
</dbReference>
<dbReference type="AlphaFoldDB" id="A0AAW1RB42"/>
<dbReference type="CDD" id="cd03801">
    <property type="entry name" value="GT4_PimA-like"/>
    <property type="match status" value="1"/>
</dbReference>
<evidence type="ECO:0000313" key="5">
    <source>
        <dbReference type="EMBL" id="KAK9830914.1"/>
    </source>
</evidence>
<gene>
    <name evidence="5" type="ORF">WJX81_004220</name>
</gene>
<dbReference type="InterPro" id="IPR001296">
    <property type="entry name" value="Glyco_trans_1"/>
</dbReference>
<keyword evidence="3" id="KW-0812">Transmembrane</keyword>
<dbReference type="Gene3D" id="3.40.50.2000">
    <property type="entry name" value="Glycogen Phosphorylase B"/>
    <property type="match status" value="2"/>
</dbReference>
<dbReference type="Proteomes" id="UP001445335">
    <property type="component" value="Unassembled WGS sequence"/>
</dbReference>
<evidence type="ECO:0000256" key="3">
    <source>
        <dbReference type="SAM" id="Phobius"/>
    </source>
</evidence>
<name>A0AAW1RB42_9CHLO</name>